<comment type="caution">
    <text evidence="1">The sequence shown here is derived from an EMBL/GenBank/DDBJ whole genome shotgun (WGS) entry which is preliminary data.</text>
</comment>
<evidence type="ECO:0008006" key="3">
    <source>
        <dbReference type="Google" id="ProtNLM"/>
    </source>
</evidence>
<dbReference type="EMBL" id="BAAARA010000004">
    <property type="protein sequence ID" value="GAA2340766.1"/>
    <property type="molecule type" value="Genomic_DNA"/>
</dbReference>
<evidence type="ECO:0000313" key="1">
    <source>
        <dbReference type="EMBL" id="GAA2340766.1"/>
    </source>
</evidence>
<keyword evidence="2" id="KW-1185">Reference proteome</keyword>
<gene>
    <name evidence="1" type="ORF">GCM10009854_16490</name>
</gene>
<reference evidence="1 2" key="1">
    <citation type="journal article" date="2019" name="Int. J. Syst. Evol. Microbiol.">
        <title>The Global Catalogue of Microorganisms (GCM) 10K type strain sequencing project: providing services to taxonomists for standard genome sequencing and annotation.</title>
        <authorList>
            <consortium name="The Broad Institute Genomics Platform"/>
            <consortium name="The Broad Institute Genome Sequencing Center for Infectious Disease"/>
            <person name="Wu L."/>
            <person name="Ma J."/>
        </authorList>
    </citation>
    <scope>NUCLEOTIDE SEQUENCE [LARGE SCALE GENOMIC DNA]</scope>
    <source>
        <strain evidence="1 2">JCM 16221</strain>
    </source>
</reference>
<evidence type="ECO:0000313" key="2">
    <source>
        <dbReference type="Proteomes" id="UP001501218"/>
    </source>
</evidence>
<name>A0ABN3FZ32_9PSEU</name>
<protein>
    <recommendedName>
        <fullName evidence="3">Segregation/condensation protein A</fullName>
    </recommendedName>
</protein>
<organism evidence="1 2">
    <name type="scientific">Saccharopolyspora halophila</name>
    <dbReference type="NCBI Taxonomy" id="405551"/>
    <lineage>
        <taxon>Bacteria</taxon>
        <taxon>Bacillati</taxon>
        <taxon>Actinomycetota</taxon>
        <taxon>Actinomycetes</taxon>
        <taxon>Pseudonocardiales</taxon>
        <taxon>Pseudonocardiaceae</taxon>
        <taxon>Saccharopolyspora</taxon>
    </lineage>
</organism>
<accession>A0ABN3FZ32</accession>
<sequence>MPSPASADSEVDWADFFAEDLAVPFLAAPDLAAVFRVVDFAPVELLAVLLRVAGFA</sequence>
<proteinExistence type="predicted"/>
<dbReference type="Proteomes" id="UP001501218">
    <property type="component" value="Unassembled WGS sequence"/>
</dbReference>